<dbReference type="Proteomes" id="UP000054359">
    <property type="component" value="Unassembled WGS sequence"/>
</dbReference>
<reference evidence="1 2" key="1">
    <citation type="submission" date="2013-11" db="EMBL/GenBank/DDBJ databases">
        <title>Genome sequencing of Stegodyphus mimosarum.</title>
        <authorList>
            <person name="Bechsgaard J."/>
        </authorList>
    </citation>
    <scope>NUCLEOTIDE SEQUENCE [LARGE SCALE GENOMIC DNA]</scope>
</reference>
<accession>A0A087U1Z2</accession>
<organism evidence="1 2">
    <name type="scientific">Stegodyphus mimosarum</name>
    <name type="common">African social velvet spider</name>
    <dbReference type="NCBI Taxonomy" id="407821"/>
    <lineage>
        <taxon>Eukaryota</taxon>
        <taxon>Metazoa</taxon>
        <taxon>Ecdysozoa</taxon>
        <taxon>Arthropoda</taxon>
        <taxon>Chelicerata</taxon>
        <taxon>Arachnida</taxon>
        <taxon>Araneae</taxon>
        <taxon>Araneomorphae</taxon>
        <taxon>Entelegynae</taxon>
        <taxon>Eresoidea</taxon>
        <taxon>Eresidae</taxon>
        <taxon>Stegodyphus</taxon>
    </lineage>
</organism>
<dbReference type="SUPFAM" id="SSF81631">
    <property type="entry name" value="PAP/OAS1 substrate-binding domain"/>
    <property type="match status" value="1"/>
</dbReference>
<gene>
    <name evidence="1" type="ORF">X975_14927</name>
</gene>
<proteinExistence type="predicted"/>
<evidence type="ECO:0000313" key="1">
    <source>
        <dbReference type="EMBL" id="KFM71381.1"/>
    </source>
</evidence>
<keyword evidence="1" id="KW-0808">Transferase</keyword>
<dbReference type="AlphaFoldDB" id="A0A087U1Z2"/>
<keyword evidence="1" id="KW-0548">Nucleotidyltransferase</keyword>
<feature type="non-terminal residue" evidence="1">
    <location>
        <position position="87"/>
    </location>
</feature>
<sequence length="87" mass="10050">MVCELMYLGRSEESAHKIANLLKSVCAFDHRIKTLFIATRIWTEVCSILEAEDGKLPPIAFSLMVIHFLQQLEKPLLPIIDIYMESW</sequence>
<protein>
    <submittedName>
        <fullName evidence="1">Terminal uridylyltransferase 7</fullName>
    </submittedName>
</protein>
<evidence type="ECO:0000313" key="2">
    <source>
        <dbReference type="Proteomes" id="UP000054359"/>
    </source>
</evidence>
<dbReference type="STRING" id="407821.A0A087U1Z2"/>
<dbReference type="Gene3D" id="1.10.1410.10">
    <property type="match status" value="1"/>
</dbReference>
<keyword evidence="2" id="KW-1185">Reference proteome</keyword>
<name>A0A087U1Z2_STEMI</name>
<dbReference type="EMBL" id="KK117771">
    <property type="protein sequence ID" value="KFM71381.1"/>
    <property type="molecule type" value="Genomic_DNA"/>
</dbReference>
<dbReference type="GO" id="GO:0016779">
    <property type="term" value="F:nucleotidyltransferase activity"/>
    <property type="evidence" value="ECO:0007669"/>
    <property type="project" value="UniProtKB-KW"/>
</dbReference>
<dbReference type="OrthoDB" id="407432at2759"/>